<dbReference type="AlphaFoldDB" id="A0A8T0P8C6"/>
<reference evidence="1 2" key="1">
    <citation type="submission" date="2020-05" db="EMBL/GenBank/DDBJ databases">
        <title>WGS assembly of Panicum virgatum.</title>
        <authorList>
            <person name="Lovell J.T."/>
            <person name="Jenkins J."/>
            <person name="Shu S."/>
            <person name="Juenger T.E."/>
            <person name="Schmutz J."/>
        </authorList>
    </citation>
    <scope>NUCLEOTIDE SEQUENCE [LARGE SCALE GENOMIC DNA]</scope>
    <source>
        <strain evidence="2">cv. AP13</strain>
    </source>
</reference>
<organism evidence="1 2">
    <name type="scientific">Panicum virgatum</name>
    <name type="common">Blackwell switchgrass</name>
    <dbReference type="NCBI Taxonomy" id="38727"/>
    <lineage>
        <taxon>Eukaryota</taxon>
        <taxon>Viridiplantae</taxon>
        <taxon>Streptophyta</taxon>
        <taxon>Embryophyta</taxon>
        <taxon>Tracheophyta</taxon>
        <taxon>Spermatophyta</taxon>
        <taxon>Magnoliopsida</taxon>
        <taxon>Liliopsida</taxon>
        <taxon>Poales</taxon>
        <taxon>Poaceae</taxon>
        <taxon>PACMAD clade</taxon>
        <taxon>Panicoideae</taxon>
        <taxon>Panicodae</taxon>
        <taxon>Paniceae</taxon>
        <taxon>Panicinae</taxon>
        <taxon>Panicum</taxon>
        <taxon>Panicum sect. Hiantes</taxon>
    </lineage>
</organism>
<protein>
    <submittedName>
        <fullName evidence="1">Uncharacterized protein</fullName>
    </submittedName>
</protein>
<evidence type="ECO:0000313" key="2">
    <source>
        <dbReference type="Proteomes" id="UP000823388"/>
    </source>
</evidence>
<comment type="caution">
    <text evidence="1">The sequence shown here is derived from an EMBL/GenBank/DDBJ whole genome shotgun (WGS) entry which is preliminary data.</text>
</comment>
<gene>
    <name evidence="1" type="ORF">PVAP13_8NG113401</name>
</gene>
<evidence type="ECO:0000313" key="1">
    <source>
        <dbReference type="EMBL" id="KAG2558421.1"/>
    </source>
</evidence>
<dbReference type="EMBL" id="CM029052">
    <property type="protein sequence ID" value="KAG2558421.1"/>
    <property type="molecule type" value="Genomic_DNA"/>
</dbReference>
<accession>A0A8T0P8C6</accession>
<name>A0A8T0P8C6_PANVG</name>
<proteinExistence type="predicted"/>
<dbReference type="Proteomes" id="UP000823388">
    <property type="component" value="Chromosome 8N"/>
</dbReference>
<sequence>MCCITRRWNPYAMLPQFSVFFSAAVLKIFGMKDVPLELLPVGHMESFLEIEQFGESHSTINRLLVFQFFCAVHARSIVLKEKQMHLPTVSQGPRAEHGL</sequence>
<keyword evidence="2" id="KW-1185">Reference proteome</keyword>